<keyword evidence="5" id="KW-0539">Nucleus</keyword>
<keyword evidence="11" id="KW-1185">Reference proteome</keyword>
<accession>A0A7J6UZ01</accession>
<comment type="subcellular location">
    <subcellularLocation>
        <location evidence="1">Nucleus</location>
    </subcellularLocation>
</comment>
<dbReference type="InterPro" id="IPR009057">
    <property type="entry name" value="Homeodomain-like_sf"/>
</dbReference>
<evidence type="ECO:0000256" key="6">
    <source>
        <dbReference type="SAM" id="MobiDB-lite"/>
    </source>
</evidence>
<reference evidence="10 11" key="1">
    <citation type="submission" date="2020-06" db="EMBL/GenBank/DDBJ databases">
        <title>Transcriptomic and genomic resources for Thalictrum thalictroides and T. hernandezii: Facilitating candidate gene discovery in an emerging model plant lineage.</title>
        <authorList>
            <person name="Arias T."/>
            <person name="Riano-Pachon D.M."/>
            <person name="Di Stilio V.S."/>
        </authorList>
    </citation>
    <scope>NUCLEOTIDE SEQUENCE [LARGE SCALE GENOMIC DNA]</scope>
    <source>
        <strain evidence="11">cv. WT478/WT964</strain>
        <tissue evidence="10">Leaves</tissue>
    </source>
</reference>
<dbReference type="FunFam" id="1.10.10.60:FF:000154">
    <property type="entry name" value="Transcription factor SRM1"/>
    <property type="match status" value="1"/>
</dbReference>
<comment type="caution">
    <text evidence="10">The sequence shown here is derived from an EMBL/GenBank/DDBJ whole genome shotgun (WGS) entry which is preliminary data.</text>
</comment>
<feature type="region of interest" description="Disordered" evidence="6">
    <location>
        <begin position="91"/>
        <end position="116"/>
    </location>
</feature>
<feature type="region of interest" description="Disordered" evidence="6">
    <location>
        <begin position="1"/>
        <end position="22"/>
    </location>
</feature>
<dbReference type="CDD" id="cd00167">
    <property type="entry name" value="SANT"/>
    <property type="match status" value="2"/>
</dbReference>
<dbReference type="NCBIfam" id="TIGR01557">
    <property type="entry name" value="myb_SHAQKYF"/>
    <property type="match status" value="1"/>
</dbReference>
<dbReference type="SMART" id="SM00717">
    <property type="entry name" value="SANT"/>
    <property type="match status" value="2"/>
</dbReference>
<gene>
    <name evidence="10" type="ORF">FRX31_032775</name>
</gene>
<evidence type="ECO:0000256" key="3">
    <source>
        <dbReference type="ARBA" id="ARBA00023125"/>
    </source>
</evidence>
<evidence type="ECO:0000259" key="7">
    <source>
        <dbReference type="PROSITE" id="PS50090"/>
    </source>
</evidence>
<dbReference type="Pfam" id="PF00249">
    <property type="entry name" value="Myb_DNA-binding"/>
    <property type="match status" value="1"/>
</dbReference>
<dbReference type="SUPFAM" id="SSF46689">
    <property type="entry name" value="Homeodomain-like"/>
    <property type="match status" value="2"/>
</dbReference>
<dbReference type="InterPro" id="IPR006447">
    <property type="entry name" value="Myb_dom_plants"/>
</dbReference>
<dbReference type="InterPro" id="IPR017930">
    <property type="entry name" value="Myb_dom"/>
</dbReference>
<dbReference type="InterPro" id="IPR017884">
    <property type="entry name" value="SANT_dom"/>
</dbReference>
<evidence type="ECO:0000256" key="5">
    <source>
        <dbReference type="ARBA" id="ARBA00023242"/>
    </source>
</evidence>
<name>A0A7J6UZ01_THATH</name>
<dbReference type="GO" id="GO:0003677">
    <property type="term" value="F:DNA binding"/>
    <property type="evidence" value="ECO:0007669"/>
    <property type="project" value="UniProtKB-KW"/>
</dbReference>
<evidence type="ECO:0000259" key="8">
    <source>
        <dbReference type="PROSITE" id="PS51293"/>
    </source>
</evidence>
<evidence type="ECO:0000256" key="2">
    <source>
        <dbReference type="ARBA" id="ARBA00023015"/>
    </source>
</evidence>
<dbReference type="PANTHER" id="PTHR44042:SF67">
    <property type="entry name" value="MYB-LIKE PROTEIN I"/>
    <property type="match status" value="1"/>
</dbReference>
<dbReference type="Gene3D" id="1.10.10.60">
    <property type="entry name" value="Homeodomain-like"/>
    <property type="match status" value="2"/>
</dbReference>
<dbReference type="EMBL" id="JABWDY010041110">
    <property type="protein sequence ID" value="KAF5177638.1"/>
    <property type="molecule type" value="Genomic_DNA"/>
</dbReference>
<proteinExistence type="predicted"/>
<keyword evidence="2" id="KW-0805">Transcription regulation</keyword>
<dbReference type="GO" id="GO:0005634">
    <property type="term" value="C:nucleus"/>
    <property type="evidence" value="ECO:0007669"/>
    <property type="project" value="UniProtKB-SubCell"/>
</dbReference>
<dbReference type="PROSITE" id="PS50090">
    <property type="entry name" value="MYB_LIKE"/>
    <property type="match status" value="1"/>
</dbReference>
<evidence type="ECO:0000259" key="9">
    <source>
        <dbReference type="PROSITE" id="PS51294"/>
    </source>
</evidence>
<dbReference type="PANTHER" id="PTHR44042">
    <property type="entry name" value="DUPLICATED HOMEODOMAIN-LIKE SUPERFAMILY PROTEIN-RELATED"/>
    <property type="match status" value="1"/>
</dbReference>
<protein>
    <submittedName>
        <fullName evidence="10">Transcription factor DIVARICATA-like</fullName>
    </submittedName>
</protein>
<keyword evidence="3" id="KW-0238">DNA-binding</keyword>
<organism evidence="10 11">
    <name type="scientific">Thalictrum thalictroides</name>
    <name type="common">Rue-anemone</name>
    <name type="synonym">Anemone thalictroides</name>
    <dbReference type="NCBI Taxonomy" id="46969"/>
    <lineage>
        <taxon>Eukaryota</taxon>
        <taxon>Viridiplantae</taxon>
        <taxon>Streptophyta</taxon>
        <taxon>Embryophyta</taxon>
        <taxon>Tracheophyta</taxon>
        <taxon>Spermatophyta</taxon>
        <taxon>Magnoliopsida</taxon>
        <taxon>Ranunculales</taxon>
        <taxon>Ranunculaceae</taxon>
        <taxon>Thalictroideae</taxon>
        <taxon>Thalictrum</taxon>
    </lineage>
</organism>
<feature type="domain" description="Myb-like" evidence="7">
    <location>
        <begin position="111"/>
        <end position="163"/>
    </location>
</feature>
<feature type="compositionally biased region" description="Low complexity" evidence="6">
    <location>
        <begin position="1"/>
        <end position="18"/>
    </location>
</feature>
<dbReference type="OrthoDB" id="118550at2759"/>
<evidence type="ECO:0000256" key="1">
    <source>
        <dbReference type="ARBA" id="ARBA00004123"/>
    </source>
</evidence>
<dbReference type="AlphaFoldDB" id="A0A7J6UZ01"/>
<keyword evidence="4" id="KW-0804">Transcription</keyword>
<evidence type="ECO:0000313" key="10">
    <source>
        <dbReference type="EMBL" id="KAF5177638.1"/>
    </source>
</evidence>
<dbReference type="InterPro" id="IPR001005">
    <property type="entry name" value="SANT/Myb"/>
</dbReference>
<evidence type="ECO:0000256" key="4">
    <source>
        <dbReference type="ARBA" id="ARBA00023163"/>
    </source>
</evidence>
<evidence type="ECO:0000313" key="11">
    <source>
        <dbReference type="Proteomes" id="UP000554482"/>
    </source>
</evidence>
<dbReference type="PROSITE" id="PS51293">
    <property type="entry name" value="SANT"/>
    <property type="match status" value="1"/>
</dbReference>
<feature type="domain" description="HTH myb-type" evidence="9">
    <location>
        <begin position="111"/>
        <end position="167"/>
    </location>
</feature>
<dbReference type="FunFam" id="1.10.10.60:FF:000009">
    <property type="entry name" value="transcription factor MYB1R1"/>
    <property type="match status" value="1"/>
</dbReference>
<dbReference type="Proteomes" id="UP000554482">
    <property type="component" value="Unassembled WGS sequence"/>
</dbReference>
<dbReference type="PROSITE" id="PS51294">
    <property type="entry name" value="HTH_MYB"/>
    <property type="match status" value="1"/>
</dbReference>
<sequence length="220" mass="24881">MGPTSSSCSQSISSSSSSWNRVQDKQFEEGLVIYSEETPNRWEKIASQVQGKTSLEVEQHYQLLIDDINAIEAGLVELPCYTDDLIDNNHHHHRDTSISFGSKSTTKSIETERRKGTPWTEEEHKLFLIGLQKYGKGDWRSISRNAVVSRTPTQVASHAQKYFNRINSDKKEKKRSSIHDITVDEASLVQANNQNMDASNPQSSFSNHVSGAYQGFRFPM</sequence>
<feature type="compositionally biased region" description="Polar residues" evidence="6">
    <location>
        <begin position="97"/>
        <end position="108"/>
    </location>
</feature>
<feature type="domain" description="SANT" evidence="8">
    <location>
        <begin position="119"/>
        <end position="167"/>
    </location>
</feature>